<dbReference type="EMBL" id="FZNY01000001">
    <property type="protein sequence ID" value="SNR49052.1"/>
    <property type="molecule type" value="Genomic_DNA"/>
</dbReference>
<name>A0A238WRA6_9FLAO</name>
<evidence type="ECO:0000313" key="2">
    <source>
        <dbReference type="EMBL" id="SNR49052.1"/>
    </source>
</evidence>
<sequence length="197" mass="21838">MIFETLQVIKEEVNSYFGGSIVSLENIAAIEAEPGGGGGGGGGGGDSSDVVLSLINLQEEFTLKNIPNHYINNTEVNYRNPKVNLNLYILFSSTNTLYEEALKNLTKVVEFFQGKKVFTQDNTNFERVDDMVNVGDFRFITDLYTPTFEELNFIWGTLGGKQYPSVIYKVTLLEIERDVVSNRGTVVSGLNSGLKNK</sequence>
<reference evidence="2 3" key="1">
    <citation type="submission" date="2017-06" db="EMBL/GenBank/DDBJ databases">
        <authorList>
            <person name="Kim H.J."/>
            <person name="Triplett B.A."/>
        </authorList>
    </citation>
    <scope>NUCLEOTIDE SEQUENCE [LARGE SCALE GENOMIC DNA]</scope>
    <source>
        <strain evidence="2 3">DSM 25597</strain>
    </source>
</reference>
<organism evidence="2 3">
    <name type="scientific">Dokdonia pacifica</name>
    <dbReference type="NCBI Taxonomy" id="1627892"/>
    <lineage>
        <taxon>Bacteria</taxon>
        <taxon>Pseudomonadati</taxon>
        <taxon>Bacteroidota</taxon>
        <taxon>Flavobacteriia</taxon>
        <taxon>Flavobacteriales</taxon>
        <taxon>Flavobacteriaceae</taxon>
        <taxon>Dokdonia</taxon>
    </lineage>
</organism>
<dbReference type="Proteomes" id="UP000198379">
    <property type="component" value="Unassembled WGS sequence"/>
</dbReference>
<proteinExistence type="predicted"/>
<dbReference type="InterPro" id="IPR025351">
    <property type="entry name" value="Pvc16_N"/>
</dbReference>
<keyword evidence="3" id="KW-1185">Reference proteome</keyword>
<evidence type="ECO:0000259" key="1">
    <source>
        <dbReference type="Pfam" id="PF14065"/>
    </source>
</evidence>
<dbReference type="OrthoDB" id="7560784at2"/>
<feature type="domain" description="Pvc16 N-terminal" evidence="1">
    <location>
        <begin position="7"/>
        <end position="188"/>
    </location>
</feature>
<accession>A0A238WRA6</accession>
<dbReference type="Pfam" id="PF14065">
    <property type="entry name" value="Pvc16_N"/>
    <property type="match status" value="1"/>
</dbReference>
<dbReference type="AlphaFoldDB" id="A0A238WRA6"/>
<gene>
    <name evidence="2" type="ORF">SAMN06265376_1011387</name>
</gene>
<protein>
    <recommendedName>
        <fullName evidence="1">Pvc16 N-terminal domain-containing protein</fullName>
    </recommendedName>
</protein>
<dbReference type="RefSeq" id="WP_089370643.1">
    <property type="nucleotide sequence ID" value="NZ_BMEP01000003.1"/>
</dbReference>
<evidence type="ECO:0000313" key="3">
    <source>
        <dbReference type="Proteomes" id="UP000198379"/>
    </source>
</evidence>